<dbReference type="InterPro" id="IPR053837">
    <property type="entry name" value="AIMP3/p18_C"/>
</dbReference>
<evidence type="ECO:0000313" key="3">
    <source>
        <dbReference type="Proteomes" id="UP001159427"/>
    </source>
</evidence>
<gene>
    <name evidence="2" type="ORF">PEVE_00004485</name>
</gene>
<dbReference type="Proteomes" id="UP001159427">
    <property type="component" value="Unassembled WGS sequence"/>
</dbReference>
<reference evidence="2 3" key="1">
    <citation type="submission" date="2022-05" db="EMBL/GenBank/DDBJ databases">
        <authorList>
            <consortium name="Genoscope - CEA"/>
            <person name="William W."/>
        </authorList>
    </citation>
    <scope>NUCLEOTIDE SEQUENCE [LARGE SCALE GENOMIC DNA]</scope>
</reference>
<organism evidence="2 3">
    <name type="scientific">Porites evermanni</name>
    <dbReference type="NCBI Taxonomy" id="104178"/>
    <lineage>
        <taxon>Eukaryota</taxon>
        <taxon>Metazoa</taxon>
        <taxon>Cnidaria</taxon>
        <taxon>Anthozoa</taxon>
        <taxon>Hexacorallia</taxon>
        <taxon>Scleractinia</taxon>
        <taxon>Fungiina</taxon>
        <taxon>Poritidae</taxon>
        <taxon>Porites</taxon>
    </lineage>
</organism>
<dbReference type="Pfam" id="PF21972">
    <property type="entry name" value="Arc1p_N_like"/>
    <property type="match status" value="1"/>
</dbReference>
<dbReference type="PANTHER" id="PTHR44490:SF1">
    <property type="entry name" value="EUKARYOTIC TRANSLATION ELONGATION FACTOR 1 EPSILON-1"/>
    <property type="match status" value="1"/>
</dbReference>
<proteinExistence type="predicted"/>
<evidence type="ECO:0000313" key="2">
    <source>
        <dbReference type="EMBL" id="CAH3019848.1"/>
    </source>
</evidence>
<dbReference type="PROSITE" id="PS50405">
    <property type="entry name" value="GST_CTER"/>
    <property type="match status" value="1"/>
</dbReference>
<dbReference type="InterPro" id="IPR042450">
    <property type="entry name" value="EEF1E1"/>
</dbReference>
<dbReference type="CDD" id="cd10305">
    <property type="entry name" value="GST_C_AIMP3"/>
    <property type="match status" value="1"/>
</dbReference>
<feature type="domain" description="GST C-terminal" evidence="1">
    <location>
        <begin position="59"/>
        <end position="180"/>
    </location>
</feature>
<accession>A0ABN8LTF6</accession>
<dbReference type="InterPro" id="IPR036282">
    <property type="entry name" value="Glutathione-S-Trfase_C_sf"/>
</dbReference>
<dbReference type="InterPro" id="IPR053836">
    <property type="entry name" value="Arc1-like_N"/>
</dbReference>
<dbReference type="Gene3D" id="1.20.1050.130">
    <property type="match status" value="1"/>
</dbReference>
<keyword evidence="3" id="KW-1185">Reference proteome</keyword>
<protein>
    <recommendedName>
        <fullName evidence="1">GST C-terminal domain-containing protein</fullName>
    </recommendedName>
</protein>
<name>A0ABN8LTF6_9CNID</name>
<dbReference type="SUPFAM" id="SSF47616">
    <property type="entry name" value="GST C-terminal domain-like"/>
    <property type="match status" value="1"/>
</dbReference>
<dbReference type="EMBL" id="CALNXI010000128">
    <property type="protein sequence ID" value="CAH3019848.1"/>
    <property type="molecule type" value="Genomic_DNA"/>
</dbReference>
<evidence type="ECO:0000259" key="1">
    <source>
        <dbReference type="PROSITE" id="PS50405"/>
    </source>
</evidence>
<dbReference type="InterPro" id="IPR010987">
    <property type="entry name" value="Glutathione-S-Trfase_C-like"/>
</dbReference>
<comment type="caution">
    <text evidence="2">The sequence shown here is derived from an EMBL/GenBank/DDBJ whole genome shotgun (WGS) entry which is preliminary data.</text>
</comment>
<dbReference type="PANTHER" id="PTHR44490">
    <property type="entry name" value="EUKARYOTIC TRANSLATION ELONGATION FACTOR 1 EPSILON-1"/>
    <property type="match status" value="1"/>
</dbReference>
<sequence>MAAASLSLNGCTEIENLLAFCKIPKERVRIEESGHASSTKVPYLTLSSGQTVHGVRTVASYLSAISRQTLLGNSALEHAQVDQWLEYWQLQLEKYLNDTTQVCGALKDLNKFMSKRVYLVGHELTLADIMLYYALHPVMLELTVHGKEQLINLSRWFNQVQCYPGVRQYLPEVSFLRNTLYG</sequence>